<evidence type="ECO:0000256" key="9">
    <source>
        <dbReference type="ARBA" id="ARBA00023237"/>
    </source>
</evidence>
<dbReference type="PANTHER" id="PTHR30069">
    <property type="entry name" value="TONB-DEPENDENT OUTER MEMBRANE RECEPTOR"/>
    <property type="match status" value="1"/>
</dbReference>
<dbReference type="EMBL" id="JBBEUB010000016">
    <property type="protein sequence ID" value="MEJ2905788.1"/>
    <property type="molecule type" value="Genomic_DNA"/>
</dbReference>
<dbReference type="InterPro" id="IPR037066">
    <property type="entry name" value="Plug_dom_sf"/>
</dbReference>
<evidence type="ECO:0000313" key="16">
    <source>
        <dbReference type="Proteomes" id="UP001378956"/>
    </source>
</evidence>
<evidence type="ECO:0000256" key="12">
    <source>
        <dbReference type="SAM" id="SignalP"/>
    </source>
</evidence>
<evidence type="ECO:0000256" key="3">
    <source>
        <dbReference type="ARBA" id="ARBA00022452"/>
    </source>
</evidence>
<evidence type="ECO:0000259" key="13">
    <source>
        <dbReference type="Pfam" id="PF00593"/>
    </source>
</evidence>
<keyword evidence="9 10" id="KW-0998">Cell outer membrane</keyword>
<keyword evidence="4 10" id="KW-0812">Transmembrane</keyword>
<dbReference type="Proteomes" id="UP001378956">
    <property type="component" value="Unassembled WGS sequence"/>
</dbReference>
<dbReference type="Gene3D" id="2.170.130.10">
    <property type="entry name" value="TonB-dependent receptor, plug domain"/>
    <property type="match status" value="1"/>
</dbReference>
<dbReference type="Gene3D" id="2.40.170.20">
    <property type="entry name" value="TonB-dependent receptor, beta-barrel domain"/>
    <property type="match status" value="1"/>
</dbReference>
<dbReference type="InterPro" id="IPR000531">
    <property type="entry name" value="Beta-barrel_TonB"/>
</dbReference>
<dbReference type="PROSITE" id="PS52016">
    <property type="entry name" value="TONB_DEPENDENT_REC_3"/>
    <property type="match status" value="1"/>
</dbReference>
<keyword evidence="7 10" id="KW-0472">Membrane</keyword>
<comment type="caution">
    <text evidence="15">The sequence shown here is derived from an EMBL/GenBank/DDBJ whole genome shotgun (WGS) entry which is preliminary data.</text>
</comment>
<keyword evidence="5 12" id="KW-0732">Signal</keyword>
<evidence type="ECO:0000256" key="5">
    <source>
        <dbReference type="ARBA" id="ARBA00022729"/>
    </source>
</evidence>
<feature type="signal peptide" evidence="12">
    <location>
        <begin position="1"/>
        <end position="21"/>
    </location>
</feature>
<evidence type="ECO:0000256" key="10">
    <source>
        <dbReference type="PROSITE-ProRule" id="PRU01360"/>
    </source>
</evidence>
<evidence type="ECO:0000313" key="15">
    <source>
        <dbReference type="EMBL" id="MEJ2905788.1"/>
    </source>
</evidence>
<dbReference type="RefSeq" id="WP_337718183.1">
    <property type="nucleotide sequence ID" value="NZ_JBBEUB010000016.1"/>
</dbReference>
<keyword evidence="8 15" id="KW-0675">Receptor</keyword>
<gene>
    <name evidence="15" type="ORF">WAE58_25305</name>
</gene>
<evidence type="ECO:0000256" key="1">
    <source>
        <dbReference type="ARBA" id="ARBA00004571"/>
    </source>
</evidence>
<evidence type="ECO:0000256" key="8">
    <source>
        <dbReference type="ARBA" id="ARBA00023170"/>
    </source>
</evidence>
<keyword evidence="2 10" id="KW-0813">Transport</keyword>
<dbReference type="SUPFAM" id="SSF56935">
    <property type="entry name" value="Porins"/>
    <property type="match status" value="1"/>
</dbReference>
<feature type="chain" id="PRO_5046631024" evidence="12">
    <location>
        <begin position="22"/>
        <end position="662"/>
    </location>
</feature>
<dbReference type="InterPro" id="IPR036942">
    <property type="entry name" value="Beta-barrel_TonB_sf"/>
</dbReference>
<evidence type="ECO:0000259" key="14">
    <source>
        <dbReference type="Pfam" id="PF07715"/>
    </source>
</evidence>
<name>A0ABU8NU57_9SPHI</name>
<dbReference type="Pfam" id="PF00593">
    <property type="entry name" value="TonB_dep_Rec_b-barrel"/>
    <property type="match status" value="1"/>
</dbReference>
<organism evidence="15 16">
    <name type="scientific">Pedobacter panaciterrae</name>
    <dbReference type="NCBI Taxonomy" id="363849"/>
    <lineage>
        <taxon>Bacteria</taxon>
        <taxon>Pseudomonadati</taxon>
        <taxon>Bacteroidota</taxon>
        <taxon>Sphingobacteriia</taxon>
        <taxon>Sphingobacteriales</taxon>
        <taxon>Sphingobacteriaceae</taxon>
        <taxon>Pedobacter</taxon>
    </lineage>
</organism>
<dbReference type="InterPro" id="IPR039426">
    <property type="entry name" value="TonB-dep_rcpt-like"/>
</dbReference>
<accession>A0ABU8NU57</accession>
<dbReference type="PANTHER" id="PTHR30069:SF29">
    <property type="entry name" value="HEMOGLOBIN AND HEMOGLOBIN-HAPTOGLOBIN-BINDING PROTEIN 1-RELATED"/>
    <property type="match status" value="1"/>
</dbReference>
<comment type="similarity">
    <text evidence="10 11">Belongs to the TonB-dependent receptor family.</text>
</comment>
<keyword evidence="6 11" id="KW-0798">TonB box</keyword>
<reference evidence="15 16" key="1">
    <citation type="submission" date="2024-03" db="EMBL/GenBank/DDBJ databases">
        <title>Sequence of Lycoming College Course Isolates.</title>
        <authorList>
            <person name="Plotts O."/>
            <person name="Newman J."/>
        </authorList>
    </citation>
    <scope>NUCLEOTIDE SEQUENCE [LARGE SCALE GENOMIC DNA]</scope>
    <source>
        <strain evidence="15 16">CJB-3</strain>
    </source>
</reference>
<evidence type="ECO:0000256" key="6">
    <source>
        <dbReference type="ARBA" id="ARBA00023077"/>
    </source>
</evidence>
<keyword evidence="16" id="KW-1185">Reference proteome</keyword>
<dbReference type="InterPro" id="IPR012910">
    <property type="entry name" value="Plug_dom"/>
</dbReference>
<dbReference type="Pfam" id="PF07715">
    <property type="entry name" value="Plug"/>
    <property type="match status" value="1"/>
</dbReference>
<feature type="domain" description="TonB-dependent receptor-like beta-barrel" evidence="13">
    <location>
        <begin position="240"/>
        <end position="634"/>
    </location>
</feature>
<evidence type="ECO:0000256" key="4">
    <source>
        <dbReference type="ARBA" id="ARBA00022692"/>
    </source>
</evidence>
<evidence type="ECO:0000256" key="2">
    <source>
        <dbReference type="ARBA" id="ARBA00022448"/>
    </source>
</evidence>
<evidence type="ECO:0000256" key="7">
    <source>
        <dbReference type="ARBA" id="ARBA00023136"/>
    </source>
</evidence>
<comment type="subcellular location">
    <subcellularLocation>
        <location evidence="1 10">Cell outer membrane</location>
        <topology evidence="1 10">Multi-pass membrane protein</topology>
    </subcellularLocation>
</comment>
<keyword evidence="3 10" id="KW-1134">Transmembrane beta strand</keyword>
<sequence>MPKTYLSLLFLALSLSAAAQSDIKPTDTLPITKRVFKLGEVQIKGKTENETNTVNSEKIEANNKLDVSGALNLLPGVHLTKVGARNESVVLVRGFDLRQVPVFIDGIPVYVPYDGYVDLGRFTTFDVSQISVSKGFSSVTYGANTLGGAINIVSRKPVNKLEIDARSGFMSGDGHRLNLNAGSNFGKFYFQGSISQLKQQGFPVSKDFVAKPNEDGGKRENAYREDVKYSFKVGFTPKAGDEYAFNYVKQDGQKGNPPYVGDDAKITPRFWQWPYWDKESYYFLSTTGITKNSAIKTRLYYDKFGNLLSAFDDNTYTTQKKGSSFQSIYKDDTYGGSLEYNNQLSTTHFLSASAQFKNDRHKEYNIGEPIRTTRDYTASVGLEDSYQVNEQLVLLPGIGVNLRSSLEAQNYNSATKEITNHPKNDNYAFNAQLGAVYQLNEQHKLNASVARKTRFATIKDRYSYRMGTALPNPDLKSEAALHYETGYSGTFINRIQVGASLFYSRITDAIMQVSNVQPNVSQLQNTGKAEFYGSEFSANYMILNGWNAGAQYSYLHRANLSNKGLKFTDAPDHKVLVSSGYQFKNIASVLASMEYNSSRYSTSYGTKASEFAVANFSAQVKGYRWISIEAGVNNAFDKNYAISEGFPEAGRNYFVNLVFNNL</sequence>
<protein>
    <submittedName>
        <fullName evidence="15">TonB-dependent receptor</fullName>
    </submittedName>
</protein>
<evidence type="ECO:0000256" key="11">
    <source>
        <dbReference type="RuleBase" id="RU003357"/>
    </source>
</evidence>
<proteinExistence type="inferred from homology"/>
<feature type="domain" description="TonB-dependent receptor plug" evidence="14">
    <location>
        <begin position="47"/>
        <end position="149"/>
    </location>
</feature>